<evidence type="ECO:0000256" key="5">
    <source>
        <dbReference type="ARBA" id="ARBA00022989"/>
    </source>
</evidence>
<dbReference type="STRING" id="655355.SAMN05216283_11186"/>
<organism evidence="8 9">
    <name type="scientific">Sunxiuqinia elliptica</name>
    <dbReference type="NCBI Taxonomy" id="655355"/>
    <lineage>
        <taxon>Bacteria</taxon>
        <taxon>Pseudomonadati</taxon>
        <taxon>Bacteroidota</taxon>
        <taxon>Bacteroidia</taxon>
        <taxon>Marinilabiliales</taxon>
        <taxon>Prolixibacteraceae</taxon>
        <taxon>Sunxiuqinia</taxon>
    </lineage>
</organism>
<evidence type="ECO:0000256" key="2">
    <source>
        <dbReference type="ARBA" id="ARBA00008929"/>
    </source>
</evidence>
<feature type="transmembrane region" description="Helical" evidence="7">
    <location>
        <begin position="26"/>
        <end position="49"/>
    </location>
</feature>
<evidence type="ECO:0000313" key="9">
    <source>
        <dbReference type="Proteomes" id="UP000198964"/>
    </source>
</evidence>
<feature type="transmembrane region" description="Helical" evidence="7">
    <location>
        <begin position="254"/>
        <end position="272"/>
    </location>
</feature>
<comment type="similarity">
    <text evidence="2">Belongs to the NrfD family.</text>
</comment>
<reference evidence="8 9" key="1">
    <citation type="submission" date="2016-10" db="EMBL/GenBank/DDBJ databases">
        <authorList>
            <person name="de Groot N.N."/>
        </authorList>
    </citation>
    <scope>NUCLEOTIDE SEQUENCE [LARGE SCALE GENOMIC DNA]</scope>
    <source>
        <strain evidence="8 9">CGMCC 1.9156</strain>
    </source>
</reference>
<feature type="transmembrane region" description="Helical" evidence="7">
    <location>
        <begin position="215"/>
        <end position="234"/>
    </location>
</feature>
<dbReference type="PANTHER" id="PTHR34856">
    <property type="entry name" value="PROTEIN NRFD"/>
    <property type="match status" value="1"/>
</dbReference>
<dbReference type="Proteomes" id="UP000198964">
    <property type="component" value="Unassembled WGS sequence"/>
</dbReference>
<name>A0A1I2KBC7_9BACT</name>
<proteinExistence type="inferred from homology"/>
<dbReference type="InterPro" id="IPR005614">
    <property type="entry name" value="NrfD-like"/>
</dbReference>
<protein>
    <submittedName>
        <fullName evidence="8">Formate-dependent nitrite reductase, membrane component NrfD</fullName>
    </submittedName>
</protein>
<dbReference type="RefSeq" id="WP_093921094.1">
    <property type="nucleotide sequence ID" value="NZ_FONW01000011.1"/>
</dbReference>
<keyword evidence="4 7" id="KW-0812">Transmembrane</keyword>
<feature type="transmembrane region" description="Helical" evidence="7">
    <location>
        <begin position="99"/>
        <end position="120"/>
    </location>
</feature>
<gene>
    <name evidence="8" type="ORF">SAMN05216283_11186</name>
</gene>
<keyword evidence="5 7" id="KW-1133">Transmembrane helix</keyword>
<evidence type="ECO:0000256" key="1">
    <source>
        <dbReference type="ARBA" id="ARBA00004651"/>
    </source>
</evidence>
<evidence type="ECO:0000256" key="4">
    <source>
        <dbReference type="ARBA" id="ARBA00022692"/>
    </source>
</evidence>
<evidence type="ECO:0000256" key="6">
    <source>
        <dbReference type="ARBA" id="ARBA00023136"/>
    </source>
</evidence>
<accession>A0A1I2KBC7</accession>
<dbReference type="Pfam" id="PF03916">
    <property type="entry name" value="NrfD"/>
    <property type="match status" value="1"/>
</dbReference>
<evidence type="ECO:0000256" key="7">
    <source>
        <dbReference type="SAM" id="Phobius"/>
    </source>
</evidence>
<dbReference type="InterPro" id="IPR052049">
    <property type="entry name" value="Electron_transfer_protein"/>
</dbReference>
<dbReference type="EMBL" id="FONW01000011">
    <property type="protein sequence ID" value="SFF63618.1"/>
    <property type="molecule type" value="Genomic_DNA"/>
</dbReference>
<comment type="subcellular location">
    <subcellularLocation>
        <location evidence="1">Cell membrane</location>
        <topology evidence="1">Multi-pass membrane protein</topology>
    </subcellularLocation>
</comment>
<dbReference type="PANTHER" id="PTHR34856:SF2">
    <property type="entry name" value="PROTEIN NRFD"/>
    <property type="match status" value="1"/>
</dbReference>
<evidence type="ECO:0000256" key="3">
    <source>
        <dbReference type="ARBA" id="ARBA00022475"/>
    </source>
</evidence>
<evidence type="ECO:0000313" key="8">
    <source>
        <dbReference type="EMBL" id="SFF63618.1"/>
    </source>
</evidence>
<dbReference type="GO" id="GO:0005886">
    <property type="term" value="C:plasma membrane"/>
    <property type="evidence" value="ECO:0007669"/>
    <property type="project" value="UniProtKB-SubCell"/>
</dbReference>
<keyword evidence="9" id="KW-1185">Reference proteome</keyword>
<dbReference type="AlphaFoldDB" id="A0A1I2KBC7"/>
<feature type="transmembrane region" description="Helical" evidence="7">
    <location>
        <begin position="149"/>
        <end position="170"/>
    </location>
</feature>
<feature type="transmembrane region" description="Helical" evidence="7">
    <location>
        <begin position="182"/>
        <end position="203"/>
    </location>
</feature>
<keyword evidence="3" id="KW-1003">Cell membrane</keyword>
<keyword evidence="6 7" id="KW-0472">Membrane</keyword>
<dbReference type="Gene3D" id="1.20.1630.10">
    <property type="entry name" value="Formate dehydrogenase/DMSO reductase domain"/>
    <property type="match status" value="1"/>
</dbReference>
<feature type="transmembrane region" description="Helical" evidence="7">
    <location>
        <begin position="61"/>
        <end position="79"/>
    </location>
</feature>
<feature type="transmembrane region" description="Helical" evidence="7">
    <location>
        <begin position="284"/>
        <end position="305"/>
    </location>
</feature>
<sequence>MREELITSGRMNPNIDPHLEIWHWHIPLYLFLGGLAAGILFFAALYVILGMESKYAGAVRRAPIIVPFLLVIGLAALFLDLRHKLYFWQLYTTIKLQSPMSWGAWTLMGITPISVIWVAIHIQEYFPKWEWKNVILKDLNAFFLKNKLALAWVTIVLSVILGIYTGILFSAFNARPLWNTSILGPLFLASGLSAGAATIILFARSKEERLLFARIDILLIVIELFLIIHMFMGFKASTQVQIDAVNMFLGGQYTAPFWIFVVVLGMLVPALLEFLELRHKKIPVVLPVALVLFGSLMLRFIIAYAGQMSRWLY</sequence>